<name>A0ABX9C0U1_9BURK</name>
<reference evidence="2 3" key="1">
    <citation type="submission" date="2014-12" db="EMBL/GenBank/DDBJ databases">
        <title>Complete genome sequence of Herbaspirillum rubrisubalbicans Os38.</title>
        <authorList>
            <person name="Chen M."/>
            <person name="An Q."/>
        </authorList>
    </citation>
    <scope>NUCLEOTIDE SEQUENCE [LARGE SCALE GENOMIC DNA]</scope>
    <source>
        <strain evidence="2 3">Os38</strain>
    </source>
</reference>
<evidence type="ECO:0000313" key="2">
    <source>
        <dbReference type="EMBL" id="RAM63996.1"/>
    </source>
</evidence>
<feature type="transmembrane region" description="Helical" evidence="1">
    <location>
        <begin position="27"/>
        <end position="47"/>
    </location>
</feature>
<dbReference type="RefSeq" id="WP_112068771.1">
    <property type="nucleotide sequence ID" value="NZ_JWJC01000017.1"/>
</dbReference>
<keyword evidence="1" id="KW-0812">Transmembrane</keyword>
<comment type="caution">
    <text evidence="2">The sequence shown here is derived from an EMBL/GenBank/DDBJ whole genome shotgun (WGS) entry which is preliminary data.</text>
</comment>
<keyword evidence="1" id="KW-0472">Membrane</keyword>
<dbReference type="Proteomes" id="UP000248631">
    <property type="component" value="Unassembled WGS sequence"/>
</dbReference>
<keyword evidence="1" id="KW-1133">Transmembrane helix</keyword>
<organism evidence="2 3">
    <name type="scientific">Herbaspirillum rubrisubalbicans</name>
    <dbReference type="NCBI Taxonomy" id="80842"/>
    <lineage>
        <taxon>Bacteria</taxon>
        <taxon>Pseudomonadati</taxon>
        <taxon>Pseudomonadota</taxon>
        <taxon>Betaproteobacteria</taxon>
        <taxon>Burkholderiales</taxon>
        <taxon>Oxalobacteraceae</taxon>
        <taxon>Herbaspirillum</taxon>
    </lineage>
</organism>
<accession>A0ABX9C0U1</accession>
<protein>
    <recommendedName>
        <fullName evidence="4">DUF4412 domain-containing protein</fullName>
    </recommendedName>
</protein>
<keyword evidence="3" id="KW-1185">Reference proteome</keyword>
<sequence>MKMLTDARTRNIEDKCRTKCQPCLTRSLISCTTVMLIGLMLPLLSLAGELPKVREDYLARYRSMAKYERPMMKYVLIRADSREAYISETVPTIYLLDIKTKSQNKVFYSPEIDQLIKEELVLEIHHQSLLSHGKTDYVVMSMYRPAAIDPDYTRCWDRSEVQNAYLFSINDGKVKIISKSFGGCGTYYEVIKEGKTVGYRVTTEDYDGTSTTERYVLHGGSLVKQPERQKKEVSP</sequence>
<evidence type="ECO:0000256" key="1">
    <source>
        <dbReference type="SAM" id="Phobius"/>
    </source>
</evidence>
<proteinExistence type="predicted"/>
<gene>
    <name evidence="2" type="ORF">RB24_13695</name>
</gene>
<evidence type="ECO:0008006" key="4">
    <source>
        <dbReference type="Google" id="ProtNLM"/>
    </source>
</evidence>
<evidence type="ECO:0000313" key="3">
    <source>
        <dbReference type="Proteomes" id="UP000248631"/>
    </source>
</evidence>
<dbReference type="EMBL" id="JUGD01000016">
    <property type="protein sequence ID" value="RAM63996.1"/>
    <property type="molecule type" value="Genomic_DNA"/>
</dbReference>